<proteinExistence type="predicted"/>
<evidence type="ECO:0000313" key="1">
    <source>
        <dbReference type="EMBL" id="QJA86389.1"/>
    </source>
</evidence>
<accession>A0A6M3KWM5</accession>
<dbReference type="AlphaFoldDB" id="A0A6M3KWM5"/>
<organism evidence="1">
    <name type="scientific">viral metagenome</name>
    <dbReference type="NCBI Taxonomy" id="1070528"/>
    <lineage>
        <taxon>unclassified sequences</taxon>
        <taxon>metagenomes</taxon>
        <taxon>organismal metagenomes</taxon>
    </lineage>
</organism>
<gene>
    <name evidence="1" type="ORF">MM415B02086_0013</name>
</gene>
<sequence length="85" mass="9634">MKVVAIKWQDATTICEWSSIKEAEKGCFQTCYACGLLIANTKKIVTVALLLSEDKKTISNWINIPARDVLEFKVIGEIEWEDKDV</sequence>
<protein>
    <submittedName>
        <fullName evidence="1">Uncharacterized protein</fullName>
    </submittedName>
</protein>
<name>A0A6M3KWM5_9ZZZZ</name>
<dbReference type="EMBL" id="MT142632">
    <property type="protein sequence ID" value="QJA86389.1"/>
    <property type="molecule type" value="Genomic_DNA"/>
</dbReference>
<reference evidence="1" key="1">
    <citation type="submission" date="2020-03" db="EMBL/GenBank/DDBJ databases">
        <title>The deep terrestrial virosphere.</title>
        <authorList>
            <person name="Holmfeldt K."/>
            <person name="Nilsson E."/>
            <person name="Simone D."/>
            <person name="Lopez-Fernandez M."/>
            <person name="Wu X."/>
            <person name="de Brujin I."/>
            <person name="Lundin D."/>
            <person name="Andersson A."/>
            <person name="Bertilsson S."/>
            <person name="Dopson M."/>
        </authorList>
    </citation>
    <scope>NUCLEOTIDE SEQUENCE</scope>
    <source>
        <strain evidence="1">MM415B02086</strain>
    </source>
</reference>